<dbReference type="KEGG" id="epa:110253358"/>
<dbReference type="RefSeq" id="XP_020915920.1">
    <property type="nucleotide sequence ID" value="XM_021060261.2"/>
</dbReference>
<dbReference type="InterPro" id="IPR050411">
    <property type="entry name" value="AlphaKG_dependent_hydroxylases"/>
</dbReference>
<keyword evidence="1" id="KW-0560">Oxidoreductase</keyword>
<proteinExistence type="predicted"/>
<reference evidence="3" key="1">
    <citation type="submission" date="2022-11" db="UniProtKB">
        <authorList>
            <consortium name="EnsemblMetazoa"/>
        </authorList>
    </citation>
    <scope>IDENTIFICATION</scope>
</reference>
<dbReference type="Gene3D" id="3.60.130.10">
    <property type="entry name" value="Clavaminate synthase-like"/>
    <property type="match status" value="1"/>
</dbReference>
<evidence type="ECO:0000313" key="3">
    <source>
        <dbReference type="EnsemblMetazoa" id="XP_020915920.1"/>
    </source>
</evidence>
<dbReference type="OMA" id="RAMDSFI"/>
<dbReference type="GO" id="GO:0016491">
    <property type="term" value="F:oxidoreductase activity"/>
    <property type="evidence" value="ECO:0007669"/>
    <property type="project" value="UniProtKB-KW"/>
</dbReference>
<protein>
    <recommendedName>
        <fullName evidence="2">TauD/TfdA-like domain-containing protein</fullName>
    </recommendedName>
</protein>
<feature type="domain" description="TauD/TfdA-like" evidence="2">
    <location>
        <begin position="88"/>
        <end position="383"/>
    </location>
</feature>
<dbReference type="InterPro" id="IPR042098">
    <property type="entry name" value="TauD-like_sf"/>
</dbReference>
<dbReference type="GeneID" id="110253358"/>
<dbReference type="OrthoDB" id="408743at2759"/>
<dbReference type="Pfam" id="PF02668">
    <property type="entry name" value="TauD"/>
    <property type="match status" value="1"/>
</dbReference>
<dbReference type="EnsemblMetazoa" id="XM_021060261.2">
    <property type="protein sequence ID" value="XP_020915920.1"/>
    <property type="gene ID" value="LOC110253358"/>
</dbReference>
<sequence>MFAIIKKTNLAISRLSIISFVRALATQPGIQSTSRVSFSPIPAADLKQRDLNPLAGRKYLPGSWSQTFPKYLANPREDFPYAVQLENPDNVSFSELGKLFRKTLDTNLPRASAVLLRGTGIQNLQNFKDLVQALDYKATNYKGGTGNREVLDPLISVSTADPMEFNIELHNEMADTPYFNAHKAIFCCLQPPGPNCGGLTPISKNSNILASLDPEVVEIIKKRKIRYLRYVPDASEKQYASWQQSFMTDDKKVVEDFLRKGGISNYAWTDKNQLTYWYTLDAFIPHPVTGKPIWFNQIENHHYTYLSESPMYEGVDLPPNRYPFHTQYGDGEEIDPEIIDHVRSADWSNAVGFDWKKGDVIVIDNLAAKHARLSYTGPRKLLVSLTSN</sequence>
<dbReference type="Proteomes" id="UP000887567">
    <property type="component" value="Unplaced"/>
</dbReference>
<evidence type="ECO:0000313" key="4">
    <source>
        <dbReference type="Proteomes" id="UP000887567"/>
    </source>
</evidence>
<organism evidence="3 4">
    <name type="scientific">Exaiptasia diaphana</name>
    <name type="common">Tropical sea anemone</name>
    <name type="synonym">Aiptasia pulchella</name>
    <dbReference type="NCBI Taxonomy" id="2652724"/>
    <lineage>
        <taxon>Eukaryota</taxon>
        <taxon>Metazoa</taxon>
        <taxon>Cnidaria</taxon>
        <taxon>Anthozoa</taxon>
        <taxon>Hexacorallia</taxon>
        <taxon>Actiniaria</taxon>
        <taxon>Aiptasiidae</taxon>
        <taxon>Exaiptasia</taxon>
    </lineage>
</organism>
<keyword evidence="4" id="KW-1185">Reference proteome</keyword>
<dbReference type="PANTHER" id="PTHR10696:SF21">
    <property type="entry name" value="TAUD_TFDA-LIKE DOMAIN-CONTAINING PROTEIN"/>
    <property type="match status" value="1"/>
</dbReference>
<dbReference type="AlphaFoldDB" id="A0A913Y8E9"/>
<evidence type="ECO:0000256" key="1">
    <source>
        <dbReference type="ARBA" id="ARBA00023002"/>
    </source>
</evidence>
<dbReference type="InterPro" id="IPR003819">
    <property type="entry name" value="TauD/TfdA-like"/>
</dbReference>
<dbReference type="PANTHER" id="PTHR10696">
    <property type="entry name" value="GAMMA-BUTYROBETAINE HYDROXYLASE-RELATED"/>
    <property type="match status" value="1"/>
</dbReference>
<evidence type="ECO:0000259" key="2">
    <source>
        <dbReference type="Pfam" id="PF02668"/>
    </source>
</evidence>
<accession>A0A913Y8E9</accession>
<name>A0A913Y8E9_EXADI</name>
<dbReference type="SUPFAM" id="SSF51197">
    <property type="entry name" value="Clavaminate synthase-like"/>
    <property type="match status" value="1"/>
</dbReference>